<dbReference type="HAMAP" id="MF_01848">
    <property type="entry name" value="23SrRNA_methyltr_F"/>
    <property type="match status" value="1"/>
</dbReference>
<dbReference type="Proteomes" id="UP000604898">
    <property type="component" value="Unassembled WGS sequence"/>
</dbReference>
<dbReference type="PANTHER" id="PTHR13393:SF0">
    <property type="entry name" value="RNA N6-ADENOSINE-METHYLTRANSFERASE METTL16"/>
    <property type="match status" value="1"/>
</dbReference>
<name>A0ABS1T418_9GAMM</name>
<keyword evidence="1 6" id="KW-0963">Cytoplasm</keyword>
<dbReference type="Pfam" id="PF05971">
    <property type="entry name" value="Methyltransf_10"/>
    <property type="match status" value="1"/>
</dbReference>
<evidence type="ECO:0000313" key="9">
    <source>
        <dbReference type="Proteomes" id="UP000604898"/>
    </source>
</evidence>
<evidence type="ECO:0000256" key="1">
    <source>
        <dbReference type="ARBA" id="ARBA00022490"/>
    </source>
</evidence>
<dbReference type="InterPro" id="IPR016909">
    <property type="entry name" value="rRNA_lsu_MeTfrase_F"/>
</dbReference>
<keyword evidence="3 6" id="KW-0489">Methyltransferase</keyword>
<comment type="caution">
    <text evidence="8">The sequence shown here is derived from an EMBL/GenBank/DDBJ whole genome shotgun (WGS) entry which is preliminary data.</text>
</comment>
<comment type="subcellular location">
    <subcellularLocation>
        <location evidence="6">Cytoplasm</location>
    </subcellularLocation>
</comment>
<proteinExistence type="inferred from homology"/>
<keyword evidence="2 6" id="KW-0698">rRNA processing</keyword>
<accession>A0ABS1T418</accession>
<feature type="region of interest" description="Disordered" evidence="7">
    <location>
        <begin position="1"/>
        <end position="52"/>
    </location>
</feature>
<dbReference type="NCBIfam" id="NF008725">
    <property type="entry name" value="PRK11727.1"/>
    <property type="match status" value="1"/>
</dbReference>
<dbReference type="GO" id="GO:0052907">
    <property type="term" value="F:23S rRNA (adenine(1618)-N(6))-methyltransferase activity"/>
    <property type="evidence" value="ECO:0007669"/>
    <property type="project" value="UniProtKB-EC"/>
</dbReference>
<dbReference type="CDD" id="cd02440">
    <property type="entry name" value="AdoMet_MTases"/>
    <property type="match status" value="1"/>
</dbReference>
<dbReference type="EMBL" id="JAESVD010000016">
    <property type="protein sequence ID" value="MBL4915444.1"/>
    <property type="molecule type" value="Genomic_DNA"/>
</dbReference>
<keyword evidence="5 6" id="KW-0949">S-adenosyl-L-methionine</keyword>
<evidence type="ECO:0000256" key="5">
    <source>
        <dbReference type="ARBA" id="ARBA00022691"/>
    </source>
</evidence>
<evidence type="ECO:0000256" key="3">
    <source>
        <dbReference type="ARBA" id="ARBA00022603"/>
    </source>
</evidence>
<feature type="compositionally biased region" description="Polar residues" evidence="7">
    <location>
        <begin position="1"/>
        <end position="19"/>
    </location>
</feature>
<dbReference type="Gene3D" id="3.40.50.150">
    <property type="entry name" value="Vaccinia Virus protein VP39"/>
    <property type="match status" value="1"/>
</dbReference>
<evidence type="ECO:0000256" key="4">
    <source>
        <dbReference type="ARBA" id="ARBA00022679"/>
    </source>
</evidence>
<dbReference type="InterPro" id="IPR010286">
    <property type="entry name" value="METTL16/RlmF"/>
</dbReference>
<evidence type="ECO:0000256" key="2">
    <source>
        <dbReference type="ARBA" id="ARBA00022552"/>
    </source>
</evidence>
<dbReference type="SUPFAM" id="SSF53335">
    <property type="entry name" value="S-adenosyl-L-methionine-dependent methyltransferases"/>
    <property type="match status" value="1"/>
</dbReference>
<comment type="function">
    <text evidence="6">Specifically methylates the adenine in position 1618 of 23S rRNA.</text>
</comment>
<keyword evidence="4 6" id="KW-0808">Transferase</keyword>
<evidence type="ECO:0000313" key="8">
    <source>
        <dbReference type="EMBL" id="MBL4915444.1"/>
    </source>
</evidence>
<dbReference type="EC" id="2.1.1.181" evidence="6"/>
<dbReference type="PANTHER" id="PTHR13393">
    <property type="entry name" value="SAM-DEPENDENT METHYLTRANSFERASE"/>
    <property type="match status" value="1"/>
</dbReference>
<gene>
    <name evidence="6 8" type="primary">rlmF</name>
    <name evidence="8" type="ORF">JMA39_20335</name>
</gene>
<protein>
    <recommendedName>
        <fullName evidence="6">Ribosomal RNA large subunit methyltransferase F</fullName>
        <ecNumber evidence="6">2.1.1.181</ecNumber>
    </recommendedName>
    <alternativeName>
        <fullName evidence="6">23S rRNA mA1618 methyltransferase</fullName>
    </alternativeName>
    <alternativeName>
        <fullName evidence="6">rRNA adenine N-6-methyltransferase</fullName>
    </alternativeName>
</protein>
<reference evidence="8 9" key="1">
    <citation type="submission" date="2021-01" db="EMBL/GenBank/DDBJ databases">
        <title>Genome sequence of Shewanella schlegeliana JCM 11561.</title>
        <authorList>
            <person name="Zhang H."/>
            <person name="Li C."/>
        </authorList>
    </citation>
    <scope>NUCLEOTIDE SEQUENCE [LARGE SCALE GENOMIC DNA]</scope>
    <source>
        <strain evidence="8 9">JCM 11561</strain>
    </source>
</reference>
<feature type="compositionally biased region" description="Polar residues" evidence="7">
    <location>
        <begin position="36"/>
        <end position="46"/>
    </location>
</feature>
<organism evidence="8 9">
    <name type="scientific">Shewanella schlegeliana</name>
    <dbReference type="NCBI Taxonomy" id="190308"/>
    <lineage>
        <taxon>Bacteria</taxon>
        <taxon>Pseudomonadati</taxon>
        <taxon>Pseudomonadota</taxon>
        <taxon>Gammaproteobacteria</taxon>
        <taxon>Alteromonadales</taxon>
        <taxon>Shewanellaceae</taxon>
        <taxon>Shewanella</taxon>
    </lineage>
</organism>
<sequence length="375" mass="41492">MTKSYKSKASNLQKSQPSKAKSDSKLSIGSKAKPQHSVTAKSQPSKSLHPRNLHNSGYDFPALVAVYPRLKAFVKPNPYGNLSIDFADPLAVKMLNAALLKLHYSVDSWDIPEGFLCPPIPGRADYIHYVADLLAVKKTSKKRVPKGPRVRVLDIGTGANVIYPLLGIQSYGWDFVGSDVDPLSIANAQQVFASNPAIAARFNSRLQTNAKHVFHGVIEPNERFDLTLCNPPFHASLAEASEGTARKLKNLAANRAKSSKAKPLASTKPVGTKTETPLNFGGQKAELWCEGGELQFLQTMISESHDFASQCLWFTTLVSKKENLKPAKALLAKLKAEEVKEIEMHQGNKITRVLAWTFLNPEQRELWQQYRDMQS</sequence>
<comment type="catalytic activity">
    <reaction evidence="6">
        <text>adenosine(1618) in 23S rRNA + S-adenosyl-L-methionine = N(6)-methyladenosine(1618) in 23S rRNA + S-adenosyl-L-homocysteine + H(+)</text>
        <dbReference type="Rhea" id="RHEA:16497"/>
        <dbReference type="Rhea" id="RHEA-COMP:10229"/>
        <dbReference type="Rhea" id="RHEA-COMP:10231"/>
        <dbReference type="ChEBI" id="CHEBI:15378"/>
        <dbReference type="ChEBI" id="CHEBI:57856"/>
        <dbReference type="ChEBI" id="CHEBI:59789"/>
        <dbReference type="ChEBI" id="CHEBI:74411"/>
        <dbReference type="ChEBI" id="CHEBI:74449"/>
        <dbReference type="EC" id="2.1.1.181"/>
    </reaction>
</comment>
<feature type="region of interest" description="Disordered" evidence="7">
    <location>
        <begin position="256"/>
        <end position="276"/>
    </location>
</feature>
<dbReference type="InterPro" id="IPR029063">
    <property type="entry name" value="SAM-dependent_MTases_sf"/>
</dbReference>
<keyword evidence="9" id="KW-1185">Reference proteome</keyword>
<evidence type="ECO:0000256" key="6">
    <source>
        <dbReference type="HAMAP-Rule" id="MF_01848"/>
    </source>
</evidence>
<dbReference type="RefSeq" id="WP_202723716.1">
    <property type="nucleotide sequence ID" value="NZ_BPEX01000004.1"/>
</dbReference>
<dbReference type="PIRSF" id="PIRSF029038">
    <property type="entry name" value="Mtase_YbiN_prd"/>
    <property type="match status" value="1"/>
</dbReference>
<evidence type="ECO:0000256" key="7">
    <source>
        <dbReference type="SAM" id="MobiDB-lite"/>
    </source>
</evidence>
<comment type="similarity">
    <text evidence="6">Belongs to the methyltransferase superfamily. METTL16/RlmF family.</text>
</comment>